<dbReference type="GO" id="GO:0006417">
    <property type="term" value="P:regulation of translation"/>
    <property type="evidence" value="ECO:0007669"/>
    <property type="project" value="TreeGrafter"/>
</dbReference>
<keyword evidence="6 10" id="KW-0472">Membrane</keyword>
<feature type="domain" description="Anti-sigma K factor RskA C-terminal" evidence="11">
    <location>
        <begin position="101"/>
        <end position="256"/>
    </location>
</feature>
<dbReference type="PANTHER" id="PTHR37461:SF1">
    <property type="entry name" value="ANTI-SIGMA-K FACTOR RSKA"/>
    <property type="match status" value="1"/>
</dbReference>
<dbReference type="KEGG" id="agv:OJF2_78620"/>
<dbReference type="AlphaFoldDB" id="A0A5B9WFC6"/>
<evidence type="ECO:0000256" key="4">
    <source>
        <dbReference type="ARBA" id="ARBA00022692"/>
    </source>
</evidence>
<feature type="region of interest" description="Disordered" evidence="9">
    <location>
        <begin position="262"/>
        <end position="305"/>
    </location>
</feature>
<organism evidence="12 13">
    <name type="scientific">Aquisphaera giovannonii</name>
    <dbReference type="NCBI Taxonomy" id="406548"/>
    <lineage>
        <taxon>Bacteria</taxon>
        <taxon>Pseudomonadati</taxon>
        <taxon>Planctomycetota</taxon>
        <taxon>Planctomycetia</taxon>
        <taxon>Isosphaerales</taxon>
        <taxon>Isosphaeraceae</taxon>
        <taxon>Aquisphaera</taxon>
    </lineage>
</organism>
<evidence type="ECO:0000256" key="3">
    <source>
        <dbReference type="ARBA" id="ARBA00022475"/>
    </source>
</evidence>
<dbReference type="EMBL" id="CP042998">
    <property type="protein sequence ID" value="QEH39247.1"/>
    <property type="molecule type" value="Genomic_DNA"/>
</dbReference>
<dbReference type="InterPro" id="IPR051474">
    <property type="entry name" value="Anti-sigma-K/W_factor"/>
</dbReference>
<dbReference type="Gene3D" id="1.10.10.1320">
    <property type="entry name" value="Anti-sigma factor, zinc-finger domain"/>
    <property type="match status" value="1"/>
</dbReference>
<dbReference type="PANTHER" id="PTHR37461">
    <property type="entry name" value="ANTI-SIGMA-K FACTOR RSKA"/>
    <property type="match status" value="1"/>
</dbReference>
<evidence type="ECO:0000313" key="12">
    <source>
        <dbReference type="EMBL" id="QEH39247.1"/>
    </source>
</evidence>
<dbReference type="Proteomes" id="UP000324233">
    <property type="component" value="Plasmid pOJF2_1"/>
</dbReference>
<evidence type="ECO:0000256" key="1">
    <source>
        <dbReference type="ARBA" id="ARBA00004167"/>
    </source>
</evidence>
<gene>
    <name evidence="12" type="ORF">OJF2_78620</name>
</gene>
<keyword evidence="12" id="KW-0614">Plasmid</keyword>
<dbReference type="GO" id="GO:0016989">
    <property type="term" value="F:sigma factor antagonist activity"/>
    <property type="evidence" value="ECO:0007669"/>
    <property type="project" value="TreeGrafter"/>
</dbReference>
<evidence type="ECO:0000256" key="6">
    <source>
        <dbReference type="ARBA" id="ARBA00023136"/>
    </source>
</evidence>
<sequence>MSHDEWRERADLYALGALDGEELGRFEDHIDAGCDACERQVREAREALLQLPRALPLARGPSPDVKRRLMAEIARESPGLRSGTGPARGRRGLSWGRVGLAASVALLVGLASLAAWDDWNLRGQLRDLAAEAARLRSGLVQRKDVIHYLDDPGVAIISLAGLAPSPNASGRVLWRAADRSGYVLSRGLPPAPAGRKYAAWAIAASGPVPLGLFDDEEIRRAFFRLRSTAAQPAEPPLAFAVTLEPASGGKSPTGPVQLRGTIAASSQAAHRDIGPRPTSARNAGPASARGRSLVLASMPRGAGSH</sequence>
<protein>
    <recommendedName>
        <fullName evidence="8">Regulator of SigK</fullName>
    </recommendedName>
    <alternativeName>
        <fullName evidence="7">Sigma-K anti-sigma factor RskA</fullName>
    </alternativeName>
</protein>
<accession>A0A5B9WFC6</accession>
<evidence type="ECO:0000256" key="2">
    <source>
        <dbReference type="ARBA" id="ARBA00004236"/>
    </source>
</evidence>
<reference evidence="12 13" key="1">
    <citation type="submission" date="2019-08" db="EMBL/GenBank/DDBJ databases">
        <title>Deep-cultivation of Planctomycetes and their phenomic and genomic characterization uncovers novel biology.</title>
        <authorList>
            <person name="Wiegand S."/>
            <person name="Jogler M."/>
            <person name="Boedeker C."/>
            <person name="Pinto D."/>
            <person name="Vollmers J."/>
            <person name="Rivas-Marin E."/>
            <person name="Kohn T."/>
            <person name="Peeters S.H."/>
            <person name="Heuer A."/>
            <person name="Rast P."/>
            <person name="Oberbeckmann S."/>
            <person name="Bunk B."/>
            <person name="Jeske O."/>
            <person name="Meyerdierks A."/>
            <person name="Storesund J.E."/>
            <person name="Kallscheuer N."/>
            <person name="Luecker S."/>
            <person name="Lage O.M."/>
            <person name="Pohl T."/>
            <person name="Merkel B.J."/>
            <person name="Hornburger P."/>
            <person name="Mueller R.-W."/>
            <person name="Bruemmer F."/>
            <person name="Labrenz M."/>
            <person name="Spormann A.M."/>
            <person name="Op den Camp H."/>
            <person name="Overmann J."/>
            <person name="Amann R."/>
            <person name="Jetten M.S.M."/>
            <person name="Mascher T."/>
            <person name="Medema M.H."/>
            <person name="Devos D.P."/>
            <person name="Kaster A.-K."/>
            <person name="Ovreas L."/>
            <person name="Rohde M."/>
            <person name="Galperin M.Y."/>
            <person name="Jogler C."/>
        </authorList>
    </citation>
    <scope>NUCLEOTIDE SEQUENCE [LARGE SCALE GENOMIC DNA]</scope>
    <source>
        <strain evidence="12 13">OJF2</strain>
        <plasmid evidence="13">pojf2_1</plasmid>
    </source>
</reference>
<evidence type="ECO:0000256" key="9">
    <source>
        <dbReference type="SAM" id="MobiDB-lite"/>
    </source>
</evidence>
<proteinExistence type="predicted"/>
<comment type="subcellular location">
    <subcellularLocation>
        <location evidence="2">Cell membrane</location>
    </subcellularLocation>
    <subcellularLocation>
        <location evidence="1">Membrane</location>
        <topology evidence="1">Single-pass membrane protein</topology>
    </subcellularLocation>
</comment>
<evidence type="ECO:0000256" key="5">
    <source>
        <dbReference type="ARBA" id="ARBA00022989"/>
    </source>
</evidence>
<evidence type="ECO:0000313" key="13">
    <source>
        <dbReference type="Proteomes" id="UP000324233"/>
    </source>
</evidence>
<dbReference type="InterPro" id="IPR018764">
    <property type="entry name" value="RskA_C"/>
</dbReference>
<name>A0A5B9WFC6_9BACT</name>
<evidence type="ECO:0000256" key="8">
    <source>
        <dbReference type="ARBA" id="ARBA00030803"/>
    </source>
</evidence>
<dbReference type="InterPro" id="IPR041916">
    <property type="entry name" value="Anti_sigma_zinc_sf"/>
</dbReference>
<dbReference type="RefSeq" id="WP_148599136.1">
    <property type="nucleotide sequence ID" value="NZ_CP042998.1"/>
</dbReference>
<evidence type="ECO:0000259" key="11">
    <source>
        <dbReference type="Pfam" id="PF10099"/>
    </source>
</evidence>
<dbReference type="Pfam" id="PF10099">
    <property type="entry name" value="RskA_C"/>
    <property type="match status" value="1"/>
</dbReference>
<dbReference type="OrthoDB" id="271015at2"/>
<keyword evidence="13" id="KW-1185">Reference proteome</keyword>
<evidence type="ECO:0000256" key="7">
    <source>
        <dbReference type="ARBA" id="ARBA00029829"/>
    </source>
</evidence>
<geneLocation type="plasmid" evidence="13">
    <name>pojf2_1</name>
</geneLocation>
<evidence type="ECO:0000256" key="10">
    <source>
        <dbReference type="SAM" id="Phobius"/>
    </source>
</evidence>
<feature type="transmembrane region" description="Helical" evidence="10">
    <location>
        <begin position="98"/>
        <end position="116"/>
    </location>
</feature>
<keyword evidence="4 10" id="KW-0812">Transmembrane</keyword>
<keyword evidence="5 10" id="KW-1133">Transmembrane helix</keyword>
<keyword evidence="3" id="KW-1003">Cell membrane</keyword>
<dbReference type="GO" id="GO:0005886">
    <property type="term" value="C:plasma membrane"/>
    <property type="evidence" value="ECO:0007669"/>
    <property type="project" value="UniProtKB-SubCell"/>
</dbReference>